<evidence type="ECO:0000313" key="2">
    <source>
        <dbReference type="Proteomes" id="UP001164390"/>
    </source>
</evidence>
<dbReference type="EMBL" id="CP094970">
    <property type="protein sequence ID" value="UYM04092.1"/>
    <property type="molecule type" value="Genomic_DNA"/>
</dbReference>
<evidence type="ECO:0000313" key="1">
    <source>
        <dbReference type="EMBL" id="UYM04092.1"/>
    </source>
</evidence>
<name>A0AA46YJ95_9ACTN</name>
<proteinExistence type="predicted"/>
<organism evidence="1 2">
    <name type="scientific">Solicola gregarius</name>
    <dbReference type="NCBI Taxonomy" id="2908642"/>
    <lineage>
        <taxon>Bacteria</taxon>
        <taxon>Bacillati</taxon>
        <taxon>Actinomycetota</taxon>
        <taxon>Actinomycetes</taxon>
        <taxon>Propionibacteriales</taxon>
        <taxon>Nocardioidaceae</taxon>
        <taxon>Solicola</taxon>
    </lineage>
</organism>
<gene>
    <name evidence="1" type="ORF">L0C25_16285</name>
</gene>
<accession>A0AA46YJ95</accession>
<protein>
    <recommendedName>
        <fullName evidence="3">Prevent-host-death family protein</fullName>
    </recommendedName>
</protein>
<keyword evidence="2" id="KW-1185">Reference proteome</keyword>
<sequence length="152" mass="16843">MSTATLSELLRNPNDVIDRLNEGDVVLTRRGGEALRLSKDQDASQEREMVGALAHLIGATLLDKDVVERLAGSLQESFPWMEFLDAPARQRFVDDFLRTARACASVGRFDRLGVEVANWRETAIAYSLGLQSRPDNLEYLPEGSVVPDPRAS</sequence>
<dbReference type="RefSeq" id="WP_271632749.1">
    <property type="nucleotide sequence ID" value="NZ_CP094970.1"/>
</dbReference>
<dbReference type="KEGG" id="sgrg:L0C25_16285"/>
<dbReference type="Proteomes" id="UP001164390">
    <property type="component" value="Chromosome"/>
</dbReference>
<reference evidence="1" key="1">
    <citation type="submission" date="2022-01" db="EMBL/GenBank/DDBJ databases">
        <title>Nocardioidaceae gen. sp. A5X3R13.</title>
        <authorList>
            <person name="Lopez Marin M.A."/>
            <person name="Uhlik O."/>
        </authorList>
    </citation>
    <scope>NUCLEOTIDE SEQUENCE</scope>
    <source>
        <strain evidence="1">A5X3R13</strain>
    </source>
</reference>
<evidence type="ECO:0008006" key="3">
    <source>
        <dbReference type="Google" id="ProtNLM"/>
    </source>
</evidence>
<dbReference type="AlphaFoldDB" id="A0AA46YJ95"/>